<reference evidence="2" key="2">
    <citation type="submission" date="2025-09" db="UniProtKB">
        <authorList>
            <consortium name="Ensembl"/>
        </authorList>
    </citation>
    <scope>IDENTIFICATION</scope>
</reference>
<dbReference type="Proteomes" id="UP000694521">
    <property type="component" value="Unplaced"/>
</dbReference>
<protein>
    <recommendedName>
        <fullName evidence="1">AGRL2-4 GAIN subdomain A domain-containing protein</fullName>
    </recommendedName>
</protein>
<evidence type="ECO:0000313" key="3">
    <source>
        <dbReference type="Proteomes" id="UP000694521"/>
    </source>
</evidence>
<dbReference type="Gene3D" id="1.25.40.610">
    <property type="match status" value="1"/>
</dbReference>
<accession>A0A8B9EKR2</accession>
<name>A0A8B9EKR2_ANSCY</name>
<organism evidence="2 3">
    <name type="scientific">Anser cygnoides</name>
    <name type="common">Swan goose</name>
    <dbReference type="NCBI Taxonomy" id="8845"/>
    <lineage>
        <taxon>Eukaryota</taxon>
        <taxon>Metazoa</taxon>
        <taxon>Chordata</taxon>
        <taxon>Craniata</taxon>
        <taxon>Vertebrata</taxon>
        <taxon>Euteleostomi</taxon>
        <taxon>Archelosauria</taxon>
        <taxon>Archosauria</taxon>
        <taxon>Dinosauria</taxon>
        <taxon>Saurischia</taxon>
        <taxon>Theropoda</taxon>
        <taxon>Coelurosauria</taxon>
        <taxon>Aves</taxon>
        <taxon>Neognathae</taxon>
        <taxon>Galloanserae</taxon>
        <taxon>Anseriformes</taxon>
        <taxon>Anatidae</taxon>
        <taxon>Anserinae</taxon>
        <taxon>Anser</taxon>
    </lineage>
</organism>
<keyword evidence="3" id="KW-1185">Reference proteome</keyword>
<evidence type="ECO:0000259" key="1">
    <source>
        <dbReference type="Pfam" id="PF16489"/>
    </source>
</evidence>
<dbReference type="Pfam" id="PF16489">
    <property type="entry name" value="GAIN"/>
    <property type="match status" value="1"/>
</dbReference>
<dbReference type="InterPro" id="IPR032471">
    <property type="entry name" value="AGRL2-4_GAIN_subdom_A"/>
</dbReference>
<proteinExistence type="predicted"/>
<sequence length="204" mass="21572">RNESRSRGGGKTRAVPALPVPQNLLRVGSALLDASNKRHWELIQQTEGGTAWLLKHFEDYASALAQNMRQTYLSPFTIVTPNIGEGTGMGTGTGVCPWVWGCWGGGGVQGHMHTWGHGHACAQGCGSGDTCAPGDTGLCACLGTWACVCPGAVNPGVPKDGDMCASRDTHVPRDMAVRTPVDTSIVFPLRVPRGLVCAWGQLHR</sequence>
<feature type="domain" description="AGRL2-4 GAIN subdomain A" evidence="1">
    <location>
        <begin position="22"/>
        <end position="65"/>
    </location>
</feature>
<dbReference type="Ensembl" id="ENSACDT00005026730.1">
    <property type="protein sequence ID" value="ENSACDP00005022325.1"/>
    <property type="gene ID" value="ENSACDG00005016199.1"/>
</dbReference>
<reference evidence="2" key="1">
    <citation type="submission" date="2025-08" db="UniProtKB">
        <authorList>
            <consortium name="Ensembl"/>
        </authorList>
    </citation>
    <scope>IDENTIFICATION</scope>
</reference>
<evidence type="ECO:0000313" key="2">
    <source>
        <dbReference type="Ensembl" id="ENSACDP00005022325.1"/>
    </source>
</evidence>
<dbReference type="AlphaFoldDB" id="A0A8B9EKR2"/>